<accession>A0A4Z1H866</accession>
<evidence type="ECO:0000313" key="2">
    <source>
        <dbReference type="EMBL" id="TGO45035.1"/>
    </source>
</evidence>
<reference evidence="2 3" key="1">
    <citation type="submission" date="2017-12" db="EMBL/GenBank/DDBJ databases">
        <title>Comparative genomics of Botrytis spp.</title>
        <authorList>
            <person name="Valero-Jimenez C.A."/>
            <person name="Tapia P."/>
            <person name="Veloso J."/>
            <person name="Silva-Moreno E."/>
            <person name="Staats M."/>
            <person name="Valdes J.H."/>
            <person name="Van Kan J.A.L."/>
        </authorList>
    </citation>
    <scope>NUCLEOTIDE SEQUENCE [LARGE SCALE GENOMIC DNA]</scope>
    <source>
        <strain evidence="2 3">MUCL11595</strain>
    </source>
</reference>
<dbReference type="EMBL" id="PQXN01000429">
    <property type="protein sequence ID" value="TGO45035.1"/>
    <property type="molecule type" value="Genomic_DNA"/>
</dbReference>
<keyword evidence="3" id="KW-1185">Reference proteome</keyword>
<comment type="caution">
    <text evidence="2">The sequence shown here is derived from an EMBL/GenBank/DDBJ whole genome shotgun (WGS) entry which is preliminary data.</text>
</comment>
<proteinExistence type="predicted"/>
<feature type="region of interest" description="Disordered" evidence="1">
    <location>
        <begin position="579"/>
        <end position="606"/>
    </location>
</feature>
<evidence type="ECO:0000256" key="1">
    <source>
        <dbReference type="SAM" id="MobiDB-lite"/>
    </source>
</evidence>
<name>A0A4Z1H866_9HELO</name>
<evidence type="ECO:0000313" key="3">
    <source>
        <dbReference type="Proteomes" id="UP000297527"/>
    </source>
</evidence>
<dbReference type="Proteomes" id="UP000297527">
    <property type="component" value="Unassembled WGS sequence"/>
</dbReference>
<feature type="compositionally biased region" description="Basic and acidic residues" evidence="1">
    <location>
        <begin position="586"/>
        <end position="606"/>
    </location>
</feature>
<sequence>MAHSGITTVHKRMTYKPMKTRKILNEEEVIFAWASFKNLLIISDGHPKWPSIQSTPEMSTPFEECRRLRYSIKTPSNRRSGFPNDMSWLFEPVEALCLGERTIWEVANLIGGTPTYYITEVNTSKNNDPQCFSYNAYAELAKTHKEQSRNTLQQSAPNTKIQALMENQADEDKDVVERGYFLTYWLGDDLRSFMSNSDHTLRSLDLYSLGSSALVHRRSKNECRLQYVLDRLRILILRSSFTPYQKIYSFYKHGILEEQRWVAKSHWYNHGYEIYAGAKRYCALENDWNLKVRVSLSVSFPTAYSAVSEQVLQALSPNTHLPILIPELIIGRSMLSISSLLNKASDDAILPPPSKNPSNNTISPVKSFNQDEYASPVPLLAQESGNNRVSLTAKYQYQVIERSSSLSGSNYIICRSCVTSYERNPWIVCGQDKSCNKKDLVFRVFGSIYKLEAIAAQFIEEYEARIFSWDIHDFINRNRSPQGCWKLFREPQVPHRYQELFAAQQQVRKEFGYTTIYEIKSADPFTVEPVAVNDAPHQPCQISFRKDFLNSLSSPPRHGVRSLHTMEDKVCPDVLRRQTSKRQHHLLSEEEHPTKRRQESKLPESRSLEAISTIRHEFESPESPSVIERKSGSQDATISHKQTICLTCVMSYAGNPWVTCKKDNLQCHRLLVPISDSIRELQRIASNFTKEYMAEDFSWDFHGFKSRNYRPKDLWQWKRIQGEYNVPRCYQRLFAAQQQVLNKDLGHLWIFTIKRAEPFEIQHERLANFELGD</sequence>
<organism evidence="2 3">
    <name type="scientific">Botryotinia convoluta</name>
    <dbReference type="NCBI Taxonomy" id="54673"/>
    <lineage>
        <taxon>Eukaryota</taxon>
        <taxon>Fungi</taxon>
        <taxon>Dikarya</taxon>
        <taxon>Ascomycota</taxon>
        <taxon>Pezizomycotina</taxon>
        <taxon>Leotiomycetes</taxon>
        <taxon>Helotiales</taxon>
        <taxon>Sclerotiniaceae</taxon>
        <taxon>Botryotinia</taxon>
    </lineage>
</organism>
<dbReference type="AlphaFoldDB" id="A0A4Z1H866"/>
<protein>
    <submittedName>
        <fullName evidence="2">Uncharacterized protein</fullName>
    </submittedName>
</protein>
<gene>
    <name evidence="2" type="ORF">BCON_0431g00030</name>
</gene>